<keyword evidence="3" id="KW-1185">Reference proteome</keyword>
<gene>
    <name evidence="2" type="ORF">NBRC3278_3497</name>
</gene>
<sequence>MVCHRLHWLSTHATSGHFSKRVRNKAMWSTGGATRCWDGLGVISTGSAGISCASSPEIRPRRTSGKASRSAKPRARICNMRRVYCCHGPCLPKRFARLASAILKSPVTSSPSIRLATHTARRLLPSPSKYSLTDAHLPDPRTSASMASPQTLGRPLITAMFWIACMGARPSSEPICTAIMMFSGLPL</sequence>
<evidence type="ECO:0000313" key="3">
    <source>
        <dbReference type="Proteomes" id="UP000287385"/>
    </source>
</evidence>
<dbReference type="Proteomes" id="UP000287385">
    <property type="component" value="Unassembled WGS sequence"/>
</dbReference>
<dbReference type="EMBL" id="BDEV01000218">
    <property type="protein sequence ID" value="GCD64404.1"/>
    <property type="molecule type" value="Genomic_DNA"/>
</dbReference>
<feature type="region of interest" description="Disordered" evidence="1">
    <location>
        <begin position="53"/>
        <end position="73"/>
    </location>
</feature>
<evidence type="ECO:0000313" key="2">
    <source>
        <dbReference type="EMBL" id="GCD64404.1"/>
    </source>
</evidence>
<reference evidence="2 3" key="1">
    <citation type="submission" date="2016-06" db="EMBL/GenBank/DDBJ databases">
        <title>Acetobacter pasteurianus NBRC 3278 whole genome sequencing project.</title>
        <authorList>
            <person name="Matsutani M."/>
            <person name="Shiwa Y."/>
            <person name="Okamoto-Kainuma A."/>
            <person name="Ishikawa M."/>
            <person name="Koizumi Y."/>
            <person name="Yoshikawa H."/>
            <person name="Yakushi T."/>
            <person name="Matsushita K."/>
        </authorList>
    </citation>
    <scope>NUCLEOTIDE SEQUENCE [LARGE SCALE GENOMIC DNA]</scope>
    <source>
        <strain evidence="2 3">NBRC 3278</strain>
    </source>
</reference>
<dbReference type="AlphaFoldDB" id="A0A401X996"/>
<organism evidence="2 3">
    <name type="scientific">Acetobacter pasteurianus NBRC 3278</name>
    <dbReference type="NCBI Taxonomy" id="1226660"/>
    <lineage>
        <taxon>Bacteria</taxon>
        <taxon>Pseudomonadati</taxon>
        <taxon>Pseudomonadota</taxon>
        <taxon>Alphaproteobacteria</taxon>
        <taxon>Acetobacterales</taxon>
        <taxon>Acetobacteraceae</taxon>
        <taxon>Acetobacter</taxon>
    </lineage>
</organism>
<evidence type="ECO:0000256" key="1">
    <source>
        <dbReference type="SAM" id="MobiDB-lite"/>
    </source>
</evidence>
<comment type="caution">
    <text evidence="2">The sequence shown here is derived from an EMBL/GenBank/DDBJ whole genome shotgun (WGS) entry which is preliminary data.</text>
</comment>
<protein>
    <submittedName>
        <fullName evidence="2">Uncharacterized protein</fullName>
    </submittedName>
</protein>
<accession>A0A401X996</accession>
<feature type="compositionally biased region" description="Basic residues" evidence="1">
    <location>
        <begin position="61"/>
        <end position="73"/>
    </location>
</feature>
<proteinExistence type="predicted"/>
<name>A0A401X996_ACEPA</name>